<organism evidence="7 8">
    <name type="scientific">Mya arenaria</name>
    <name type="common">Soft-shell clam</name>
    <dbReference type="NCBI Taxonomy" id="6604"/>
    <lineage>
        <taxon>Eukaryota</taxon>
        <taxon>Metazoa</taxon>
        <taxon>Spiralia</taxon>
        <taxon>Lophotrochozoa</taxon>
        <taxon>Mollusca</taxon>
        <taxon>Bivalvia</taxon>
        <taxon>Autobranchia</taxon>
        <taxon>Heteroconchia</taxon>
        <taxon>Euheterodonta</taxon>
        <taxon>Imparidentia</taxon>
        <taxon>Neoheterodontei</taxon>
        <taxon>Myida</taxon>
        <taxon>Myoidea</taxon>
        <taxon>Myidae</taxon>
        <taxon>Mya</taxon>
    </lineage>
</organism>
<dbReference type="Proteomes" id="UP001164746">
    <property type="component" value="Chromosome 6"/>
</dbReference>
<protein>
    <submittedName>
        <fullName evidence="7">SVEP1-like protein</fullName>
    </submittedName>
</protein>
<dbReference type="EMBL" id="CP111017">
    <property type="protein sequence ID" value="WAR07673.1"/>
    <property type="molecule type" value="Genomic_DNA"/>
</dbReference>
<feature type="disulfide bond" evidence="5">
    <location>
        <begin position="103"/>
        <end position="130"/>
    </location>
</feature>
<evidence type="ECO:0000256" key="4">
    <source>
        <dbReference type="ARBA" id="ARBA00023180"/>
    </source>
</evidence>
<feature type="non-terminal residue" evidence="7">
    <location>
        <position position="236"/>
    </location>
</feature>
<sequence length="236" mass="25351">MPQQDNNETTVLLARGKNCGNVTNPINGSVTYVETTYDETANYSCDTGYNLSGNMSRTCQAHGDWSGEAPSCIIVDCGNVTNPINGSVTYVETTYDETANYSCDTGYNLSGNMSRTCQASGNWSEEAPSCIIVDCGNVTNPINGSVTYLKTTYDETANYSCDTGYNLSGNMSRTCQASGNWSEEAPSCIIVDCGNVTNPINGSVTHVETTYNETTHYSCDTGYNLHGNISRTCQAN</sequence>
<gene>
    <name evidence="7" type="ORF">MAR_017631</name>
</gene>
<evidence type="ECO:0000256" key="3">
    <source>
        <dbReference type="ARBA" id="ARBA00023157"/>
    </source>
</evidence>
<dbReference type="CDD" id="cd00033">
    <property type="entry name" value="CCP"/>
    <property type="match status" value="4"/>
</dbReference>
<dbReference type="InterPro" id="IPR035976">
    <property type="entry name" value="Sushi/SCR/CCP_sf"/>
</dbReference>
<keyword evidence="4" id="KW-0325">Glycoprotein</keyword>
<evidence type="ECO:0000313" key="7">
    <source>
        <dbReference type="EMBL" id="WAR07673.1"/>
    </source>
</evidence>
<evidence type="ECO:0000256" key="2">
    <source>
        <dbReference type="ARBA" id="ARBA00022737"/>
    </source>
</evidence>
<dbReference type="PANTHER" id="PTHR19325">
    <property type="entry name" value="COMPLEMENT COMPONENT-RELATED SUSHI DOMAIN-CONTAINING"/>
    <property type="match status" value="1"/>
</dbReference>
<evidence type="ECO:0000256" key="1">
    <source>
        <dbReference type="ARBA" id="ARBA00022659"/>
    </source>
</evidence>
<dbReference type="InterPro" id="IPR000436">
    <property type="entry name" value="Sushi_SCR_CCP_dom"/>
</dbReference>
<reference evidence="7" key="1">
    <citation type="submission" date="2022-11" db="EMBL/GenBank/DDBJ databases">
        <title>Centuries of genome instability and evolution in soft-shell clam transmissible cancer (bioRxiv).</title>
        <authorList>
            <person name="Hart S.F.M."/>
            <person name="Yonemitsu M.A."/>
            <person name="Giersch R.M."/>
            <person name="Beal B.F."/>
            <person name="Arriagada G."/>
            <person name="Davis B.W."/>
            <person name="Ostrander E.A."/>
            <person name="Goff S.P."/>
            <person name="Metzger M.J."/>
        </authorList>
    </citation>
    <scope>NUCLEOTIDE SEQUENCE</scope>
    <source>
        <strain evidence="7">MELC-2E11</strain>
        <tissue evidence="7">Siphon/mantle</tissue>
    </source>
</reference>
<dbReference type="PANTHER" id="PTHR19325:SF575">
    <property type="entry name" value="LOCOMOTION-RELATED PROTEIN HIKARU GENKI"/>
    <property type="match status" value="1"/>
</dbReference>
<evidence type="ECO:0000256" key="5">
    <source>
        <dbReference type="PROSITE-ProRule" id="PRU00302"/>
    </source>
</evidence>
<dbReference type="Gene3D" id="2.10.70.10">
    <property type="entry name" value="Complement Module, domain 1"/>
    <property type="match status" value="4"/>
</dbReference>
<dbReference type="SUPFAM" id="SSF57535">
    <property type="entry name" value="Complement control module/SCR domain"/>
    <property type="match status" value="4"/>
</dbReference>
<name>A0ABY7EG87_MYAAR</name>
<dbReference type="SMART" id="SM00032">
    <property type="entry name" value="CCP"/>
    <property type="match status" value="4"/>
</dbReference>
<feature type="disulfide bond" evidence="5">
    <location>
        <begin position="45"/>
        <end position="72"/>
    </location>
</feature>
<keyword evidence="2" id="KW-0677">Repeat</keyword>
<evidence type="ECO:0000313" key="8">
    <source>
        <dbReference type="Proteomes" id="UP001164746"/>
    </source>
</evidence>
<keyword evidence="3 5" id="KW-1015">Disulfide bond</keyword>
<feature type="domain" description="Sushi" evidence="6">
    <location>
        <begin position="133"/>
        <end position="190"/>
    </location>
</feature>
<dbReference type="Pfam" id="PF00084">
    <property type="entry name" value="Sushi"/>
    <property type="match status" value="4"/>
</dbReference>
<proteinExistence type="predicted"/>
<feature type="disulfide bond" evidence="5">
    <location>
        <begin position="161"/>
        <end position="188"/>
    </location>
</feature>
<keyword evidence="1 5" id="KW-0768">Sushi</keyword>
<keyword evidence="8" id="KW-1185">Reference proteome</keyword>
<evidence type="ECO:0000259" key="6">
    <source>
        <dbReference type="PROSITE" id="PS50923"/>
    </source>
</evidence>
<accession>A0ABY7EG87</accession>
<feature type="domain" description="Sushi" evidence="6">
    <location>
        <begin position="17"/>
        <end position="74"/>
    </location>
</feature>
<comment type="caution">
    <text evidence="5">Lacks conserved residue(s) required for the propagation of feature annotation.</text>
</comment>
<dbReference type="InterPro" id="IPR050350">
    <property type="entry name" value="Compl-Cell_Adhes-Reg"/>
</dbReference>
<feature type="domain" description="Sushi" evidence="6">
    <location>
        <begin position="75"/>
        <end position="132"/>
    </location>
</feature>
<dbReference type="PROSITE" id="PS50923">
    <property type="entry name" value="SUSHI"/>
    <property type="match status" value="3"/>
</dbReference>